<dbReference type="EMBL" id="BGZK01000365">
    <property type="protein sequence ID" value="GBP39403.1"/>
    <property type="molecule type" value="Genomic_DNA"/>
</dbReference>
<sequence length="135" mass="15236">MVTGDSRPILYQREGHEDPAYQSEIRDYRRVWLSEKNGLSAQMKAFHQAHRFESLEGGELGEDAGGTSAVWTQCALGDTGVIGLCKSHRIIVHGYISFKPLRLFEIYRFSSAMVSSDARRSAFDVRQSPTRLQVN</sequence>
<name>A0A4C1VLA2_EUMVA</name>
<evidence type="ECO:0000313" key="2">
    <source>
        <dbReference type="Proteomes" id="UP000299102"/>
    </source>
</evidence>
<proteinExistence type="predicted"/>
<comment type="caution">
    <text evidence="1">The sequence shown here is derived from an EMBL/GenBank/DDBJ whole genome shotgun (WGS) entry which is preliminary data.</text>
</comment>
<organism evidence="1 2">
    <name type="scientific">Eumeta variegata</name>
    <name type="common">Bagworm moth</name>
    <name type="synonym">Eumeta japonica</name>
    <dbReference type="NCBI Taxonomy" id="151549"/>
    <lineage>
        <taxon>Eukaryota</taxon>
        <taxon>Metazoa</taxon>
        <taxon>Ecdysozoa</taxon>
        <taxon>Arthropoda</taxon>
        <taxon>Hexapoda</taxon>
        <taxon>Insecta</taxon>
        <taxon>Pterygota</taxon>
        <taxon>Neoptera</taxon>
        <taxon>Endopterygota</taxon>
        <taxon>Lepidoptera</taxon>
        <taxon>Glossata</taxon>
        <taxon>Ditrysia</taxon>
        <taxon>Tineoidea</taxon>
        <taxon>Psychidae</taxon>
        <taxon>Oiketicinae</taxon>
        <taxon>Eumeta</taxon>
    </lineage>
</organism>
<dbReference type="AlphaFoldDB" id="A0A4C1VLA2"/>
<keyword evidence="2" id="KW-1185">Reference proteome</keyword>
<protein>
    <submittedName>
        <fullName evidence="1">Uncharacterized protein</fullName>
    </submittedName>
</protein>
<dbReference type="Proteomes" id="UP000299102">
    <property type="component" value="Unassembled WGS sequence"/>
</dbReference>
<reference evidence="1 2" key="1">
    <citation type="journal article" date="2019" name="Commun. Biol.">
        <title>The bagworm genome reveals a unique fibroin gene that provides high tensile strength.</title>
        <authorList>
            <person name="Kono N."/>
            <person name="Nakamura H."/>
            <person name="Ohtoshi R."/>
            <person name="Tomita M."/>
            <person name="Numata K."/>
            <person name="Arakawa K."/>
        </authorList>
    </citation>
    <scope>NUCLEOTIDE SEQUENCE [LARGE SCALE GENOMIC DNA]</scope>
</reference>
<accession>A0A4C1VLA2</accession>
<evidence type="ECO:0000313" key="1">
    <source>
        <dbReference type="EMBL" id="GBP39403.1"/>
    </source>
</evidence>
<gene>
    <name evidence="1" type="ORF">EVAR_95855_1</name>
</gene>